<evidence type="ECO:0000256" key="4">
    <source>
        <dbReference type="PROSITE-ProRule" id="PRU00175"/>
    </source>
</evidence>
<dbReference type="CDD" id="cd16448">
    <property type="entry name" value="RING-H2"/>
    <property type="match status" value="1"/>
</dbReference>
<evidence type="ECO:0000256" key="2">
    <source>
        <dbReference type="ARBA" id="ARBA00022771"/>
    </source>
</evidence>
<comment type="caution">
    <text evidence="6">The sequence shown here is derived from an EMBL/GenBank/DDBJ whole genome shotgun (WGS) entry which is preliminary data.</text>
</comment>
<reference evidence="6" key="1">
    <citation type="submission" date="2021-02" db="EMBL/GenBank/DDBJ databases">
        <authorList>
            <person name="Dougan E. K."/>
            <person name="Rhodes N."/>
            <person name="Thang M."/>
            <person name="Chan C."/>
        </authorList>
    </citation>
    <scope>NUCLEOTIDE SEQUENCE</scope>
</reference>
<dbReference type="PANTHER" id="PTHR45969:SF69">
    <property type="entry name" value="FINGER DOMAIN PROTEIN, PUTATIVE (AFU_ORTHOLOGUE AFUA_3G12190)-RELATED"/>
    <property type="match status" value="1"/>
</dbReference>
<keyword evidence="7" id="KW-1185">Reference proteome</keyword>
<evidence type="ECO:0000259" key="5">
    <source>
        <dbReference type="PROSITE" id="PS50089"/>
    </source>
</evidence>
<evidence type="ECO:0000313" key="6">
    <source>
        <dbReference type="EMBL" id="CAE7602915.1"/>
    </source>
</evidence>
<dbReference type="InterPro" id="IPR013083">
    <property type="entry name" value="Znf_RING/FYVE/PHD"/>
</dbReference>
<dbReference type="InterPro" id="IPR056180">
    <property type="entry name" value="ZPR1_jr_dom"/>
</dbReference>
<dbReference type="SMART" id="SM00184">
    <property type="entry name" value="RING"/>
    <property type="match status" value="1"/>
</dbReference>
<name>A0A812UY46_9DINO</name>
<evidence type="ECO:0000313" key="7">
    <source>
        <dbReference type="Proteomes" id="UP000604046"/>
    </source>
</evidence>
<sequence length="323" mass="36209">MADAMAPAAPLVATLAASPEETQEARLYHRDCAICFQPMHESCELQKLSCGHRFHHACVSEWLLRKSSCPLCKQESPGAEPGKEPFRIDMGHQEMAQFVNELEDIFQAIHAGVREDYAVALPAITYNLCVSLGYEDEDELEEALGGPLAEFLEALPHFEVQRPAEDAEEKDSEIRVLMRPVPKEEDLRPGMGQSLTFTASERDDLWRVVLLGPRAQVEIPEIEFLFQPRSRRCVDTVYNVIASAVFNLGDHVQKNRRMGGAVSEEELARICEKIDQLNTLLDMEQPFTFRVQDKQGLSEFKPSNGVVVLPVADDAPPLGEDYD</sequence>
<dbReference type="AlphaFoldDB" id="A0A812UY46"/>
<dbReference type="GO" id="GO:0008270">
    <property type="term" value="F:zinc ion binding"/>
    <property type="evidence" value="ECO:0007669"/>
    <property type="project" value="UniProtKB-KW"/>
</dbReference>
<accession>A0A812UY46</accession>
<dbReference type="GO" id="GO:0061630">
    <property type="term" value="F:ubiquitin protein ligase activity"/>
    <property type="evidence" value="ECO:0007669"/>
    <property type="project" value="TreeGrafter"/>
</dbReference>
<dbReference type="Gene3D" id="2.60.120.1040">
    <property type="entry name" value="ZPR1, A/B domain"/>
    <property type="match status" value="1"/>
</dbReference>
<dbReference type="Proteomes" id="UP000604046">
    <property type="component" value="Unassembled WGS sequence"/>
</dbReference>
<proteinExistence type="predicted"/>
<dbReference type="GO" id="GO:0016567">
    <property type="term" value="P:protein ubiquitination"/>
    <property type="evidence" value="ECO:0007669"/>
    <property type="project" value="TreeGrafter"/>
</dbReference>
<dbReference type="Pfam" id="PF13639">
    <property type="entry name" value="zf-RING_2"/>
    <property type="match status" value="1"/>
</dbReference>
<dbReference type="SUPFAM" id="SSF57850">
    <property type="entry name" value="RING/U-box"/>
    <property type="match status" value="1"/>
</dbReference>
<dbReference type="PANTHER" id="PTHR45969">
    <property type="entry name" value="RING ZINC FINGER PROTEIN-RELATED"/>
    <property type="match status" value="1"/>
</dbReference>
<keyword evidence="2 4" id="KW-0863">Zinc-finger</keyword>
<keyword evidence="1" id="KW-0479">Metal-binding</keyword>
<feature type="domain" description="RING-type" evidence="5">
    <location>
        <begin position="32"/>
        <end position="73"/>
    </location>
</feature>
<keyword evidence="3" id="KW-0862">Zinc</keyword>
<evidence type="ECO:0000256" key="1">
    <source>
        <dbReference type="ARBA" id="ARBA00022723"/>
    </source>
</evidence>
<dbReference type="Pfam" id="PF22794">
    <property type="entry name" value="jr-ZPR1"/>
    <property type="match status" value="1"/>
</dbReference>
<dbReference type="InterPro" id="IPR001841">
    <property type="entry name" value="Znf_RING"/>
</dbReference>
<gene>
    <name evidence="6" type="primary">MBR2</name>
    <name evidence="6" type="ORF">SNAT2548_LOCUS34294</name>
</gene>
<evidence type="ECO:0000256" key="3">
    <source>
        <dbReference type="ARBA" id="ARBA00022833"/>
    </source>
</evidence>
<dbReference type="OrthoDB" id="308464at2759"/>
<dbReference type="EMBL" id="CAJNDS010002801">
    <property type="protein sequence ID" value="CAE7602915.1"/>
    <property type="molecule type" value="Genomic_DNA"/>
</dbReference>
<dbReference type="InterPro" id="IPR042451">
    <property type="entry name" value="ZPR1_A/B_dom"/>
</dbReference>
<protein>
    <submittedName>
        <fullName evidence="6">MBR2 protein</fullName>
    </submittedName>
</protein>
<organism evidence="6 7">
    <name type="scientific">Symbiodinium natans</name>
    <dbReference type="NCBI Taxonomy" id="878477"/>
    <lineage>
        <taxon>Eukaryota</taxon>
        <taxon>Sar</taxon>
        <taxon>Alveolata</taxon>
        <taxon>Dinophyceae</taxon>
        <taxon>Suessiales</taxon>
        <taxon>Symbiodiniaceae</taxon>
        <taxon>Symbiodinium</taxon>
    </lineage>
</organism>
<dbReference type="PROSITE" id="PS50089">
    <property type="entry name" value="ZF_RING_2"/>
    <property type="match status" value="1"/>
</dbReference>
<dbReference type="Gene3D" id="3.30.40.10">
    <property type="entry name" value="Zinc/RING finger domain, C3HC4 (zinc finger)"/>
    <property type="match status" value="1"/>
</dbReference>